<accession>A0A8J5HTP4</accession>
<keyword evidence="3" id="KW-1185">Reference proteome</keyword>
<dbReference type="CDD" id="cd15489">
    <property type="entry name" value="PHD_SF"/>
    <property type="match status" value="1"/>
</dbReference>
<dbReference type="EMBL" id="JACMSC010000002">
    <property type="protein sequence ID" value="KAG6531272.1"/>
    <property type="molecule type" value="Genomic_DNA"/>
</dbReference>
<evidence type="ECO:0000313" key="2">
    <source>
        <dbReference type="EMBL" id="KAG6531272.1"/>
    </source>
</evidence>
<dbReference type="AlphaFoldDB" id="A0A8J5HTP4"/>
<organism evidence="2 3">
    <name type="scientific">Zingiber officinale</name>
    <name type="common">Ginger</name>
    <name type="synonym">Amomum zingiber</name>
    <dbReference type="NCBI Taxonomy" id="94328"/>
    <lineage>
        <taxon>Eukaryota</taxon>
        <taxon>Viridiplantae</taxon>
        <taxon>Streptophyta</taxon>
        <taxon>Embryophyta</taxon>
        <taxon>Tracheophyta</taxon>
        <taxon>Spermatophyta</taxon>
        <taxon>Magnoliopsida</taxon>
        <taxon>Liliopsida</taxon>
        <taxon>Zingiberales</taxon>
        <taxon>Zingiberaceae</taxon>
        <taxon>Zingiber</taxon>
    </lineage>
</organism>
<sequence>MVKGRRRGEKRARGLGRPPILPLLLPGNDVAVASEPSCSFGLPNNNTQQAPDRFCCHSCGHPFPSDEDGGDHIVHLRSQWRVVLLCGVCLHRVKSAALCSYCFSPITDVERSLSCLRCSRQIHLRCGVIEHRCIGPWRLVPGSFTCIDCCAIQKRCGRNLVEETRICPDNAVMEARIVAEKADTDSKKSIDDNLTALIDDQGSCTGKDVKTHGEDAEIDCIASDCEGKKDRVSVLLYPSRYRRDGKAKSESLQEDDTPIPDKYLIKYSRRRSKNPYVPFIIKLTHLAYRTSSAASIRLNWSATQKQLPVITAVAVEFDGNGAAGETRARGWSCTAAAEVVGDSAVAMVGIRDGPAATAVAESDRNGGSAQLEGTCTTVVDEGVRRKGADEHGSVAAAGRSGMKETKCGKEESGWEHKMRRTAGCEKPHGIRAAIRGGGRRKEGSRLFFPPHSPILHVYERRKHRVPVLPQHCQENSPSQVEPESQHETIDSSPQLDFTLNLPIARGKVIRLYTQHPLHNCISYTKLSSSFHAFSIPNSVDEALKIPEWKKVTLEEYNALEKNGTWVITKLLLEEINVGCRIRDQRLGTFKVFLGNGSGMKQQSIFVSQRKYILDLLRETRISGCKPAETPMDPNTRYMTRTDGLAADKG</sequence>
<feature type="region of interest" description="Disordered" evidence="1">
    <location>
        <begin position="625"/>
        <end position="649"/>
    </location>
</feature>
<name>A0A8J5HTP4_ZINOF</name>
<evidence type="ECO:0000256" key="1">
    <source>
        <dbReference type="SAM" id="MobiDB-lite"/>
    </source>
</evidence>
<reference evidence="2 3" key="1">
    <citation type="submission" date="2020-08" db="EMBL/GenBank/DDBJ databases">
        <title>Plant Genome Project.</title>
        <authorList>
            <person name="Zhang R.-G."/>
        </authorList>
    </citation>
    <scope>NUCLEOTIDE SEQUENCE [LARGE SCALE GENOMIC DNA]</scope>
    <source>
        <tissue evidence="2">Rhizome</tissue>
    </source>
</reference>
<feature type="compositionally biased region" description="Polar residues" evidence="1">
    <location>
        <begin position="472"/>
        <end position="482"/>
    </location>
</feature>
<proteinExistence type="predicted"/>
<dbReference type="Proteomes" id="UP000734854">
    <property type="component" value="Unassembled WGS sequence"/>
</dbReference>
<dbReference type="PANTHER" id="PTHR38530">
    <property type="entry name" value="OS06G0468300 PROTEIN"/>
    <property type="match status" value="1"/>
</dbReference>
<protein>
    <submittedName>
        <fullName evidence="2">Uncharacterized protein</fullName>
    </submittedName>
</protein>
<feature type="region of interest" description="Disordered" evidence="1">
    <location>
        <begin position="472"/>
        <end position="491"/>
    </location>
</feature>
<comment type="caution">
    <text evidence="2">The sequence shown here is derived from an EMBL/GenBank/DDBJ whole genome shotgun (WGS) entry which is preliminary data.</text>
</comment>
<evidence type="ECO:0000313" key="3">
    <source>
        <dbReference type="Proteomes" id="UP000734854"/>
    </source>
</evidence>
<gene>
    <name evidence="2" type="ORF">ZIOFF_005076</name>
</gene>